<sequence>MNIDDVRLFLVVTESHSFAQAARRLNLAPMKVSRRLAALEQEIGRRLIQRTTRAISLTEEGAEFIPYARAMTEAEESAKARFLPDAKGAGGLLRITAPSGLGRRHVLPLIPALLTANPELRIDLQLADEVVDIVGRGIDVAVRVAPLRDSSLIARRISANPRILCASPAYLAQHGTPRTLRELDDHHCLRLSSLLHWSFEIDGQVSSASVDGRFSSASVEAVRALCVQGLGVAQLTRWDVAQEIAAGLLQEVTLQDATPQSLSVWAVLPSVRFLPQRVTLFIEALKAALAPDGGDQR</sequence>
<dbReference type="CDD" id="cd08422">
    <property type="entry name" value="PBP2_CrgA_like"/>
    <property type="match status" value="1"/>
</dbReference>
<dbReference type="FunFam" id="3.40.190.290:FF:000001">
    <property type="entry name" value="Transcriptional regulator, LysR family"/>
    <property type="match status" value="1"/>
</dbReference>
<dbReference type="InterPro" id="IPR000847">
    <property type="entry name" value="LysR_HTH_N"/>
</dbReference>
<dbReference type="InterPro" id="IPR058163">
    <property type="entry name" value="LysR-type_TF_proteobact-type"/>
</dbReference>
<accession>A0A0U5L0V3</accession>
<dbReference type="Pfam" id="PF03466">
    <property type="entry name" value="LysR_substrate"/>
    <property type="match status" value="1"/>
</dbReference>
<proteinExistence type="inferred from homology"/>
<keyword evidence="3" id="KW-0238">DNA-binding</keyword>
<reference evidence="7" key="1">
    <citation type="submission" date="2015-11" db="EMBL/GenBank/DDBJ databases">
        <authorList>
            <person name="Blom J."/>
        </authorList>
    </citation>
    <scope>NUCLEOTIDE SEQUENCE [LARGE SCALE GENOMIC DNA]</scope>
</reference>
<evidence type="ECO:0000259" key="5">
    <source>
        <dbReference type="PROSITE" id="PS50931"/>
    </source>
</evidence>
<dbReference type="SUPFAM" id="SSF53850">
    <property type="entry name" value="Periplasmic binding protein-like II"/>
    <property type="match status" value="1"/>
</dbReference>
<dbReference type="PANTHER" id="PTHR30537">
    <property type="entry name" value="HTH-TYPE TRANSCRIPTIONAL REGULATOR"/>
    <property type="match status" value="1"/>
</dbReference>
<feature type="domain" description="HTH lysR-type" evidence="5">
    <location>
        <begin position="1"/>
        <end position="58"/>
    </location>
</feature>
<dbReference type="OrthoDB" id="9786526at2"/>
<organism evidence="6 7">
    <name type="scientific">Duffyella gerundensis</name>
    <dbReference type="NCBI Taxonomy" id="1619313"/>
    <lineage>
        <taxon>Bacteria</taxon>
        <taxon>Pseudomonadati</taxon>
        <taxon>Pseudomonadota</taxon>
        <taxon>Gammaproteobacteria</taxon>
        <taxon>Enterobacterales</taxon>
        <taxon>Erwiniaceae</taxon>
        <taxon>Duffyella</taxon>
    </lineage>
</organism>
<keyword evidence="4" id="KW-0804">Transcription</keyword>
<evidence type="ECO:0000256" key="1">
    <source>
        <dbReference type="ARBA" id="ARBA00009437"/>
    </source>
</evidence>
<dbReference type="PROSITE" id="PS50931">
    <property type="entry name" value="HTH_LYSR"/>
    <property type="match status" value="1"/>
</dbReference>
<dbReference type="STRING" id="1619313.EM595_1780"/>
<dbReference type="PATRIC" id="fig|1619313.3.peg.1850"/>
<dbReference type="PANTHER" id="PTHR30537:SF5">
    <property type="entry name" value="HTH-TYPE TRANSCRIPTIONAL ACTIVATOR TTDR-RELATED"/>
    <property type="match status" value="1"/>
</dbReference>
<dbReference type="Gene3D" id="3.40.190.290">
    <property type="match status" value="1"/>
</dbReference>
<dbReference type="GO" id="GO:0006351">
    <property type="term" value="P:DNA-templated transcription"/>
    <property type="evidence" value="ECO:0007669"/>
    <property type="project" value="TreeGrafter"/>
</dbReference>
<keyword evidence="2" id="KW-0805">Transcription regulation</keyword>
<dbReference type="InterPro" id="IPR005119">
    <property type="entry name" value="LysR_subst-bd"/>
</dbReference>
<evidence type="ECO:0000256" key="4">
    <source>
        <dbReference type="ARBA" id="ARBA00023163"/>
    </source>
</evidence>
<dbReference type="RefSeq" id="WP_067430548.1">
    <property type="nucleotide sequence ID" value="NZ_LN907827.1"/>
</dbReference>
<dbReference type="InterPro" id="IPR036388">
    <property type="entry name" value="WH-like_DNA-bd_sf"/>
</dbReference>
<protein>
    <submittedName>
        <fullName evidence="6">LysR family transcriptional regulator</fullName>
    </submittedName>
</protein>
<keyword evidence="7" id="KW-1185">Reference proteome</keyword>
<gene>
    <name evidence="6" type="ORF">EM595_1780</name>
</gene>
<comment type="similarity">
    <text evidence="1">Belongs to the LysR transcriptional regulatory family.</text>
</comment>
<dbReference type="KEGG" id="ege:EM595_1780"/>
<dbReference type="GO" id="GO:0003700">
    <property type="term" value="F:DNA-binding transcription factor activity"/>
    <property type="evidence" value="ECO:0007669"/>
    <property type="project" value="InterPro"/>
</dbReference>
<name>A0A0U5L0V3_9GAMM</name>
<dbReference type="Pfam" id="PF00126">
    <property type="entry name" value="HTH_1"/>
    <property type="match status" value="1"/>
</dbReference>
<dbReference type="Proteomes" id="UP000059419">
    <property type="component" value="Chromosome 1"/>
</dbReference>
<evidence type="ECO:0000256" key="3">
    <source>
        <dbReference type="ARBA" id="ARBA00023125"/>
    </source>
</evidence>
<dbReference type="EMBL" id="LN907827">
    <property type="protein sequence ID" value="CUU24014.1"/>
    <property type="molecule type" value="Genomic_DNA"/>
</dbReference>
<evidence type="ECO:0000313" key="7">
    <source>
        <dbReference type="Proteomes" id="UP000059419"/>
    </source>
</evidence>
<dbReference type="AlphaFoldDB" id="A0A0U5L0V3"/>
<dbReference type="Gene3D" id="1.10.10.10">
    <property type="entry name" value="Winged helix-like DNA-binding domain superfamily/Winged helix DNA-binding domain"/>
    <property type="match status" value="1"/>
</dbReference>
<dbReference type="SUPFAM" id="SSF46785">
    <property type="entry name" value="Winged helix' DNA-binding domain"/>
    <property type="match status" value="1"/>
</dbReference>
<evidence type="ECO:0000313" key="6">
    <source>
        <dbReference type="EMBL" id="CUU24014.1"/>
    </source>
</evidence>
<dbReference type="FunFam" id="1.10.10.10:FF:000001">
    <property type="entry name" value="LysR family transcriptional regulator"/>
    <property type="match status" value="1"/>
</dbReference>
<dbReference type="GO" id="GO:0043565">
    <property type="term" value="F:sequence-specific DNA binding"/>
    <property type="evidence" value="ECO:0007669"/>
    <property type="project" value="TreeGrafter"/>
</dbReference>
<dbReference type="InterPro" id="IPR036390">
    <property type="entry name" value="WH_DNA-bd_sf"/>
</dbReference>
<evidence type="ECO:0000256" key="2">
    <source>
        <dbReference type="ARBA" id="ARBA00023015"/>
    </source>
</evidence>